<protein>
    <submittedName>
        <fullName evidence="1">WXG100 family type VII secretion target</fullName>
    </submittedName>
</protein>
<gene>
    <name evidence="1" type="ORF">F3087_23115</name>
</gene>
<name>A0A5N0EEZ3_9NOCA</name>
<reference evidence="1 2" key="1">
    <citation type="submission" date="2019-09" db="EMBL/GenBank/DDBJ databases">
        <authorList>
            <person name="Wang X."/>
        </authorList>
    </citation>
    <scope>NUCLEOTIDE SEQUENCE [LARGE SCALE GENOMIC DNA]</scope>
    <source>
        <strain evidence="1 2">CICC 11023</strain>
    </source>
</reference>
<accession>A0A5N0EEZ3</accession>
<dbReference type="OrthoDB" id="4562648at2"/>
<dbReference type="SUPFAM" id="SSF140453">
    <property type="entry name" value="EsxAB dimer-like"/>
    <property type="match status" value="1"/>
</dbReference>
<dbReference type="EMBL" id="VXLC01000011">
    <property type="protein sequence ID" value="KAA8886665.1"/>
    <property type="molecule type" value="Genomic_DNA"/>
</dbReference>
<evidence type="ECO:0000313" key="2">
    <source>
        <dbReference type="Proteomes" id="UP000323876"/>
    </source>
</evidence>
<dbReference type="Proteomes" id="UP000323876">
    <property type="component" value="Unassembled WGS sequence"/>
</dbReference>
<dbReference type="InterPro" id="IPR036689">
    <property type="entry name" value="ESAT-6-like_sf"/>
</dbReference>
<organism evidence="1 2">
    <name type="scientific">Nocardia colli</name>
    <dbReference type="NCBI Taxonomy" id="2545717"/>
    <lineage>
        <taxon>Bacteria</taxon>
        <taxon>Bacillati</taxon>
        <taxon>Actinomycetota</taxon>
        <taxon>Actinomycetes</taxon>
        <taxon>Mycobacteriales</taxon>
        <taxon>Nocardiaceae</taxon>
        <taxon>Nocardia</taxon>
    </lineage>
</organism>
<dbReference type="RefSeq" id="WP_150404120.1">
    <property type="nucleotide sequence ID" value="NZ_VXLC01000011.1"/>
</dbReference>
<keyword evidence="2" id="KW-1185">Reference proteome</keyword>
<dbReference type="AlphaFoldDB" id="A0A5N0EEZ3"/>
<dbReference type="Gene3D" id="1.10.287.1060">
    <property type="entry name" value="ESAT-6-like"/>
    <property type="match status" value="1"/>
</dbReference>
<comment type="caution">
    <text evidence="1">The sequence shown here is derived from an EMBL/GenBank/DDBJ whole genome shotgun (WGS) entry which is preliminary data.</text>
</comment>
<sequence>MPKFEVDTDQLRTAANHAAGIHDRIDGVLTTLESKLGATGTPWGKDSFGKKFADGEKGYLAARTNLLQGIGGISGTFGAIADGQRDAAGLIDGQETNNTHSFGKRDKP</sequence>
<evidence type="ECO:0000313" key="1">
    <source>
        <dbReference type="EMBL" id="KAA8886665.1"/>
    </source>
</evidence>
<proteinExistence type="predicted"/>